<dbReference type="GO" id="GO:0005737">
    <property type="term" value="C:cytoplasm"/>
    <property type="evidence" value="ECO:0007669"/>
    <property type="project" value="InterPro"/>
</dbReference>
<reference evidence="1" key="1">
    <citation type="journal article" date="2013" name="Environ. Microbiol.">
        <title>Microbiota from the distal guts of lean and obese adolescents exhibit partial functional redundancy besides clear differences in community structure.</title>
        <authorList>
            <person name="Ferrer M."/>
            <person name="Ruiz A."/>
            <person name="Lanza F."/>
            <person name="Haange S.B."/>
            <person name="Oberbach A."/>
            <person name="Till H."/>
            <person name="Bargiela R."/>
            <person name="Campoy C."/>
            <person name="Segura M.T."/>
            <person name="Richter M."/>
            <person name="von Bergen M."/>
            <person name="Seifert J."/>
            <person name="Suarez A."/>
        </authorList>
    </citation>
    <scope>NUCLEOTIDE SEQUENCE</scope>
</reference>
<sequence>MKDEIIDCLAYNGKVSIKCISSREIVEKARKLHDLSPTASAALGRLLTITSIMGYELKTEEASITNQIKGNGPIGILTAVADSNGNVKGYVGDGKVDLPLRKSDGKLDVGGAVGKQGMLYIIKDLGIGKPYVGMTPIVSGEIAEDFTNYFATSEQTPTVIALGVLVDKNGIKSAGGYKLS</sequence>
<dbReference type="SUPFAM" id="SSF64397">
    <property type="entry name" value="Hsp33 domain"/>
    <property type="match status" value="1"/>
</dbReference>
<dbReference type="PANTHER" id="PTHR30111">
    <property type="entry name" value="33 KDA CHAPERONIN"/>
    <property type="match status" value="1"/>
</dbReference>
<accession>K1SU14</accession>
<organism evidence="1">
    <name type="scientific">human gut metagenome</name>
    <dbReference type="NCBI Taxonomy" id="408170"/>
    <lineage>
        <taxon>unclassified sequences</taxon>
        <taxon>metagenomes</taxon>
        <taxon>organismal metagenomes</taxon>
    </lineage>
</organism>
<name>K1SU14_9ZZZZ</name>
<dbReference type="GO" id="GO:0042026">
    <property type="term" value="P:protein refolding"/>
    <property type="evidence" value="ECO:0007669"/>
    <property type="project" value="TreeGrafter"/>
</dbReference>
<dbReference type="EMBL" id="AJWZ01005990">
    <property type="protein sequence ID" value="EKC61043.1"/>
    <property type="molecule type" value="Genomic_DNA"/>
</dbReference>
<dbReference type="AlphaFoldDB" id="K1SU14"/>
<gene>
    <name evidence="1" type="ORF">OBE_08678</name>
</gene>
<feature type="non-terminal residue" evidence="1">
    <location>
        <position position="180"/>
    </location>
</feature>
<dbReference type="Gene3D" id="3.55.30.10">
    <property type="entry name" value="Hsp33 domain"/>
    <property type="match status" value="1"/>
</dbReference>
<evidence type="ECO:0000313" key="1">
    <source>
        <dbReference type="EMBL" id="EKC61043.1"/>
    </source>
</evidence>
<dbReference type="PANTHER" id="PTHR30111:SF1">
    <property type="entry name" value="33 KDA CHAPERONIN"/>
    <property type="match status" value="1"/>
</dbReference>
<dbReference type="GO" id="GO:0044183">
    <property type="term" value="F:protein folding chaperone"/>
    <property type="evidence" value="ECO:0007669"/>
    <property type="project" value="TreeGrafter"/>
</dbReference>
<dbReference type="Pfam" id="PF01430">
    <property type="entry name" value="HSP33"/>
    <property type="match status" value="1"/>
</dbReference>
<protein>
    <submittedName>
        <fullName evidence="1">Chaperonin HslO</fullName>
    </submittedName>
</protein>
<dbReference type="InterPro" id="IPR000397">
    <property type="entry name" value="Heat_shock_Hsp33"/>
</dbReference>
<proteinExistence type="predicted"/>
<comment type="caution">
    <text evidence="1">The sequence shown here is derived from an EMBL/GenBank/DDBJ whole genome shotgun (WGS) entry which is preliminary data.</text>
</comment>
<dbReference type="InterPro" id="IPR016153">
    <property type="entry name" value="Heat_shock_Hsp33_N"/>
</dbReference>
<dbReference type="GO" id="GO:0051082">
    <property type="term" value="F:unfolded protein binding"/>
    <property type="evidence" value="ECO:0007669"/>
    <property type="project" value="InterPro"/>
</dbReference>